<dbReference type="Pfam" id="PF01841">
    <property type="entry name" value="Transglut_core"/>
    <property type="match status" value="1"/>
</dbReference>
<evidence type="ECO:0000313" key="3">
    <source>
        <dbReference type="Proteomes" id="UP001142810"/>
    </source>
</evidence>
<protein>
    <submittedName>
        <fullName evidence="2">Transglutaminase family protein</fullName>
    </submittedName>
</protein>
<dbReference type="InterPro" id="IPR002931">
    <property type="entry name" value="Transglutaminase-like"/>
</dbReference>
<dbReference type="Pfam" id="PF08379">
    <property type="entry name" value="Bact_transglu_N"/>
    <property type="match status" value="1"/>
</dbReference>
<gene>
    <name evidence="2" type="ORF">OPS25_02815</name>
</gene>
<organism evidence="2 3">
    <name type="scientific">Alteromonas aquimaris</name>
    <dbReference type="NCBI Taxonomy" id="2998417"/>
    <lineage>
        <taxon>Bacteria</taxon>
        <taxon>Pseudomonadati</taxon>
        <taxon>Pseudomonadota</taxon>
        <taxon>Gammaproteobacteria</taxon>
        <taxon>Alteromonadales</taxon>
        <taxon>Alteromonadaceae</taxon>
        <taxon>Alteromonas/Salinimonas group</taxon>
        <taxon>Alteromonas</taxon>
    </lineage>
</organism>
<keyword evidence="3" id="KW-1185">Reference proteome</keyword>
<dbReference type="SMART" id="SM00460">
    <property type="entry name" value="TGc"/>
    <property type="match status" value="1"/>
</dbReference>
<dbReference type="Proteomes" id="UP001142810">
    <property type="component" value="Unassembled WGS sequence"/>
</dbReference>
<comment type="caution">
    <text evidence="2">The sequence shown here is derived from an EMBL/GenBank/DDBJ whole genome shotgun (WGS) entry which is preliminary data.</text>
</comment>
<name>A0ABT3P3V6_9ALTE</name>
<dbReference type="PANTHER" id="PTHR33490">
    <property type="entry name" value="BLR5614 PROTEIN-RELATED"/>
    <property type="match status" value="1"/>
</dbReference>
<dbReference type="Gene3D" id="3.10.620.30">
    <property type="match status" value="1"/>
</dbReference>
<dbReference type="PANTHER" id="PTHR33490:SF1">
    <property type="entry name" value="SLL1233 PROTEIN"/>
    <property type="match status" value="1"/>
</dbReference>
<reference evidence="2" key="1">
    <citation type="submission" date="2022-11" db="EMBL/GenBank/DDBJ databases">
        <title>Alteromonas sp. nov., isolated from sea water of the Qingdao.</title>
        <authorList>
            <person name="Wang Q."/>
        </authorList>
    </citation>
    <scope>NUCLEOTIDE SEQUENCE</scope>
    <source>
        <strain evidence="2">ASW11-7</strain>
    </source>
</reference>
<dbReference type="EMBL" id="JAPFRD010000004">
    <property type="protein sequence ID" value="MCW8107434.1"/>
    <property type="molecule type" value="Genomic_DNA"/>
</dbReference>
<dbReference type="InterPro" id="IPR038765">
    <property type="entry name" value="Papain-like_cys_pep_sf"/>
</dbReference>
<dbReference type="SUPFAM" id="SSF54001">
    <property type="entry name" value="Cysteine proteinases"/>
    <property type="match status" value="1"/>
</dbReference>
<sequence>MKRYSVIHQTIYEFSGLAQLQDHTLRLRPREDHDQHIESFELNITPQASLRWHRDVESNSVAIATFLAPTDRLMIESTSVVQKYDVSPHDFLIAEYAVTYPFEYTQDEKTTLQPYLDDGSTTNNEQLDNWISEVWAHDKPMQTFELLLLLNQQIYKSIKYNVREEEGVQSTLYTLSARTGSCRDLASLYIDVVRQLGFAARFVSGYIHTAPSDTLSQSTHAWAEVFIPGAGWKGFDPTQGSLVGGEHIAVAVTRSPDLVPPISGDFWGLPGSHLKVNVWTNDIS</sequence>
<evidence type="ECO:0000259" key="1">
    <source>
        <dbReference type="SMART" id="SM00460"/>
    </source>
</evidence>
<proteinExistence type="predicted"/>
<accession>A0ABT3P3V6</accession>
<dbReference type="RefSeq" id="WP_265616143.1">
    <property type="nucleotide sequence ID" value="NZ_JAPFRD010000004.1"/>
</dbReference>
<evidence type="ECO:0000313" key="2">
    <source>
        <dbReference type="EMBL" id="MCW8107434.1"/>
    </source>
</evidence>
<feature type="domain" description="Transglutaminase-like" evidence="1">
    <location>
        <begin position="174"/>
        <end position="239"/>
    </location>
</feature>
<dbReference type="InterPro" id="IPR013589">
    <property type="entry name" value="Bac_transglu_N"/>
</dbReference>